<reference evidence="1 2" key="2">
    <citation type="journal article" date="2018" name="Int. J. Syst. Evol. Microbiol.">
        <title>Burkholderia insecticola sp. nov., a gut symbiotic bacterium of the bean bug Riptortus pedestris.</title>
        <authorList>
            <person name="Takeshita K."/>
            <person name="Tamaki H."/>
            <person name="Ohbayashi T."/>
            <person name="Meng X.-Y."/>
            <person name="Sone T."/>
            <person name="Mitani Y."/>
            <person name="Peeters C."/>
            <person name="Kikuchi Y."/>
            <person name="Vandamme P."/>
        </authorList>
    </citation>
    <scope>NUCLEOTIDE SEQUENCE [LARGE SCALE GENOMIC DNA]</scope>
    <source>
        <strain evidence="1">RPE64</strain>
    </source>
</reference>
<organism evidence="1 2">
    <name type="scientific">Caballeronia insecticola</name>
    <dbReference type="NCBI Taxonomy" id="758793"/>
    <lineage>
        <taxon>Bacteria</taxon>
        <taxon>Pseudomonadati</taxon>
        <taxon>Pseudomonadota</taxon>
        <taxon>Betaproteobacteria</taxon>
        <taxon>Burkholderiales</taxon>
        <taxon>Burkholderiaceae</taxon>
        <taxon>Caballeronia</taxon>
    </lineage>
</organism>
<dbReference type="AlphaFoldDB" id="R4WJW0"/>
<dbReference type="Proteomes" id="UP000013966">
    <property type="component" value="Chromosome 2"/>
</dbReference>
<dbReference type="KEGG" id="buo:BRPE64_BCDS00630"/>
<dbReference type="HOGENOM" id="CLU_3306025_0_0_4"/>
<evidence type="ECO:0000313" key="2">
    <source>
        <dbReference type="Proteomes" id="UP000013966"/>
    </source>
</evidence>
<sequence>METQYLNFETSAQSASTLIFCGKIGFGEHAGRLDFETRG</sequence>
<protein>
    <submittedName>
        <fullName evidence="1">Uncharacterized protein</fullName>
    </submittedName>
</protein>
<name>R4WJW0_9BURK</name>
<dbReference type="STRING" id="758793.BRPE64_BCDS00630"/>
<accession>R4WJW0</accession>
<gene>
    <name evidence="1" type="ORF">BRPE64_BCDS00630</name>
</gene>
<dbReference type="EMBL" id="AP013059">
    <property type="protein sequence ID" value="BAN24724.1"/>
    <property type="molecule type" value="Genomic_DNA"/>
</dbReference>
<reference evidence="1 2" key="1">
    <citation type="journal article" date="2013" name="Genome Announc.">
        <title>Complete Genome Sequence of Burkholderia sp. Strain RPE64, Bacterial Symbiont of the Bean Bug Riptortus pedestris.</title>
        <authorList>
            <person name="Shibata T.F."/>
            <person name="Maeda T."/>
            <person name="Nikoh N."/>
            <person name="Yamaguchi K."/>
            <person name="Oshima K."/>
            <person name="Hattori M."/>
            <person name="Nishiyama T."/>
            <person name="Hasebe M."/>
            <person name="Fukatsu T."/>
            <person name="Kikuchi Y."/>
            <person name="Shigenobu S."/>
        </authorList>
    </citation>
    <scope>NUCLEOTIDE SEQUENCE [LARGE SCALE GENOMIC DNA]</scope>
</reference>
<keyword evidence="2" id="KW-1185">Reference proteome</keyword>
<proteinExistence type="predicted"/>
<evidence type="ECO:0000313" key="1">
    <source>
        <dbReference type="EMBL" id="BAN24724.1"/>
    </source>
</evidence>